<feature type="domain" description="C2H2-type" evidence="14">
    <location>
        <begin position="329"/>
        <end position="356"/>
    </location>
</feature>
<dbReference type="OMA" id="YDENAYT"/>
<dbReference type="GO" id="GO:0005634">
    <property type="term" value="C:nucleus"/>
    <property type="evidence" value="ECO:0007669"/>
    <property type="project" value="UniProtKB-SubCell"/>
</dbReference>
<keyword evidence="11" id="KW-0539">Nucleus</keyword>
<evidence type="ECO:0000256" key="13">
    <source>
        <dbReference type="SAM" id="MobiDB-lite"/>
    </source>
</evidence>
<dbReference type="GO" id="GO:0008270">
    <property type="term" value="F:zinc ion binding"/>
    <property type="evidence" value="ECO:0007669"/>
    <property type="project" value="UniProtKB-KW"/>
</dbReference>
<keyword evidence="7" id="KW-0862">Zinc</keyword>
<dbReference type="GO" id="GO:0045944">
    <property type="term" value="P:positive regulation of transcription by RNA polymerase II"/>
    <property type="evidence" value="ECO:0007669"/>
    <property type="project" value="UniProtKB-ARBA"/>
</dbReference>
<dbReference type="Gene3D" id="3.30.160.60">
    <property type="entry name" value="Classic Zinc Finger"/>
    <property type="match status" value="5"/>
</dbReference>
<evidence type="ECO:0000256" key="10">
    <source>
        <dbReference type="ARBA" id="ARBA00023163"/>
    </source>
</evidence>
<gene>
    <name evidence="16 17" type="primary">LOC105948311</name>
</gene>
<name>A0A8J1ITL2_XENTR</name>
<dbReference type="GO" id="GO:0006357">
    <property type="term" value="P:regulation of transcription by RNA polymerase II"/>
    <property type="evidence" value="ECO:0000318"/>
    <property type="project" value="GO_Central"/>
</dbReference>
<dbReference type="FunFam" id="3.30.160.60:FF:002343">
    <property type="entry name" value="Zinc finger protein 33A"/>
    <property type="match status" value="1"/>
</dbReference>
<keyword evidence="5" id="KW-0677">Repeat</keyword>
<dbReference type="PANTHER" id="PTHR19818:SF160">
    <property type="entry name" value="GASTRULA ZINC FINGER PROTEIN XLCGF17.1-LIKE"/>
    <property type="match status" value="1"/>
</dbReference>
<evidence type="ECO:0000256" key="8">
    <source>
        <dbReference type="ARBA" id="ARBA00023015"/>
    </source>
</evidence>
<dbReference type="Pfam" id="PF00096">
    <property type="entry name" value="zf-C2H2"/>
    <property type="match status" value="5"/>
</dbReference>
<dbReference type="AGR" id="Xenbase:XB-GENE-29089983"/>
<evidence type="ECO:0000313" key="15">
    <source>
        <dbReference type="Proteomes" id="UP000008143"/>
    </source>
</evidence>
<dbReference type="FunFam" id="3.30.160.60:FF:002063">
    <property type="entry name" value="RB associated KRAB zinc finger"/>
    <property type="match status" value="1"/>
</dbReference>
<keyword evidence="15" id="KW-1185">Reference proteome</keyword>
<dbReference type="AlphaFoldDB" id="A0A8J1ITL2"/>
<reference evidence="16" key="1">
    <citation type="submission" date="2025-08" db="UniProtKB">
        <authorList>
            <consortium name="RefSeq"/>
        </authorList>
    </citation>
    <scope>IDENTIFICATION</scope>
    <source>
        <strain evidence="16">Nigerian</strain>
        <tissue evidence="16">Liver and blood</tissue>
    </source>
</reference>
<feature type="domain" description="C2H2-type" evidence="14">
    <location>
        <begin position="413"/>
        <end position="440"/>
    </location>
</feature>
<keyword evidence="9" id="KW-0238">DNA-binding</keyword>
<feature type="non-terminal residue" evidence="16">
    <location>
        <position position="1"/>
    </location>
</feature>
<evidence type="ECO:0000256" key="12">
    <source>
        <dbReference type="PROSITE-ProRule" id="PRU00042"/>
    </source>
</evidence>
<comment type="similarity">
    <text evidence="3">Belongs to the krueppel C2H2-type zinc-finger protein family.</text>
</comment>
<evidence type="ECO:0000256" key="2">
    <source>
        <dbReference type="ARBA" id="ARBA00004123"/>
    </source>
</evidence>
<evidence type="ECO:0000256" key="3">
    <source>
        <dbReference type="ARBA" id="ARBA00006991"/>
    </source>
</evidence>
<evidence type="ECO:0000313" key="16">
    <source>
        <dbReference type="RefSeq" id="XP_031748939.1"/>
    </source>
</evidence>
<evidence type="ECO:0000256" key="1">
    <source>
        <dbReference type="ARBA" id="ARBA00003767"/>
    </source>
</evidence>
<dbReference type="FunFam" id="3.30.160.60:FF:000936">
    <property type="entry name" value="Zinc finger protein 577"/>
    <property type="match status" value="1"/>
</dbReference>
<organism evidence="15 16">
    <name type="scientific">Xenopus tropicalis</name>
    <name type="common">Western clawed frog</name>
    <name type="synonym">Silurana tropicalis</name>
    <dbReference type="NCBI Taxonomy" id="8364"/>
    <lineage>
        <taxon>Eukaryota</taxon>
        <taxon>Metazoa</taxon>
        <taxon>Chordata</taxon>
        <taxon>Craniata</taxon>
        <taxon>Vertebrata</taxon>
        <taxon>Euteleostomi</taxon>
        <taxon>Amphibia</taxon>
        <taxon>Batrachia</taxon>
        <taxon>Anura</taxon>
        <taxon>Pipoidea</taxon>
        <taxon>Pipidae</taxon>
        <taxon>Xenopodinae</taxon>
        <taxon>Xenopus</taxon>
        <taxon>Silurana</taxon>
    </lineage>
</organism>
<keyword evidence="10" id="KW-0804">Transcription</keyword>
<dbReference type="InterPro" id="IPR001909">
    <property type="entry name" value="KRAB"/>
</dbReference>
<dbReference type="RefSeq" id="XP_031748939.1">
    <property type="nucleotide sequence ID" value="XM_031893079.1"/>
</dbReference>
<dbReference type="FunFam" id="3.30.160.60:FF:000812">
    <property type="entry name" value="zinc finger protein 23 isoform X2"/>
    <property type="match status" value="1"/>
</dbReference>
<feature type="region of interest" description="Disordered" evidence="13">
    <location>
        <begin position="144"/>
        <end position="171"/>
    </location>
</feature>
<dbReference type="PROSITE" id="PS00028">
    <property type="entry name" value="ZINC_FINGER_C2H2_1"/>
    <property type="match status" value="5"/>
</dbReference>
<evidence type="ECO:0000256" key="7">
    <source>
        <dbReference type="ARBA" id="ARBA00022833"/>
    </source>
</evidence>
<evidence type="ECO:0000256" key="6">
    <source>
        <dbReference type="ARBA" id="ARBA00022771"/>
    </source>
</evidence>
<dbReference type="PANTHER" id="PTHR19818">
    <property type="entry name" value="ZINC FINGER PROTEIN ZIC AND GLI"/>
    <property type="match status" value="1"/>
</dbReference>
<evidence type="ECO:0000256" key="9">
    <source>
        <dbReference type="ARBA" id="ARBA00023125"/>
    </source>
</evidence>
<protein>
    <submittedName>
        <fullName evidence="16">Oocyte zinc finger protein XlCOF7.1-like</fullName>
    </submittedName>
</protein>
<keyword evidence="4" id="KW-0479">Metal-binding</keyword>
<feature type="domain" description="C2H2-type" evidence="14">
    <location>
        <begin position="357"/>
        <end position="384"/>
    </location>
</feature>
<feature type="domain" description="C2H2-type" evidence="14">
    <location>
        <begin position="301"/>
        <end position="328"/>
    </location>
</feature>
<evidence type="ECO:0000259" key="14">
    <source>
        <dbReference type="PROSITE" id="PS50157"/>
    </source>
</evidence>
<dbReference type="FunFam" id="3.30.160.60:FF:001158">
    <property type="entry name" value="zinc finger protein 22"/>
    <property type="match status" value="1"/>
</dbReference>
<accession>A0A8J1ITL2</accession>
<dbReference type="GO" id="GO:0000981">
    <property type="term" value="F:DNA-binding transcription factor activity, RNA polymerase II-specific"/>
    <property type="evidence" value="ECO:0007669"/>
    <property type="project" value="UniProtKB-ARBA"/>
</dbReference>
<evidence type="ECO:0000313" key="17">
    <source>
        <dbReference type="Xenbase" id="XB-GENE-29089983"/>
    </source>
</evidence>
<dbReference type="SMART" id="SM00355">
    <property type="entry name" value="ZnF_C2H2"/>
    <property type="match status" value="5"/>
</dbReference>
<dbReference type="KEGG" id="xtr:105948311"/>
<comment type="function">
    <text evidence="1">May be involved in transcriptional regulation.</text>
</comment>
<dbReference type="SUPFAM" id="SSF57667">
    <property type="entry name" value="beta-beta-alpha zinc fingers"/>
    <property type="match status" value="3"/>
</dbReference>
<proteinExistence type="inferred from homology"/>
<dbReference type="GeneID" id="105948311"/>
<dbReference type="InterPro" id="IPR050329">
    <property type="entry name" value="GLI_C2H2-zinc-finger"/>
</dbReference>
<dbReference type="Pfam" id="PF01352">
    <property type="entry name" value="KRAB"/>
    <property type="match status" value="1"/>
</dbReference>
<dbReference type="OrthoDB" id="8922241at2759"/>
<evidence type="ECO:0000256" key="5">
    <source>
        <dbReference type="ARBA" id="ARBA00022737"/>
    </source>
</evidence>
<dbReference type="InterPro" id="IPR013087">
    <property type="entry name" value="Znf_C2H2_type"/>
</dbReference>
<dbReference type="Proteomes" id="UP000008143">
    <property type="component" value="Chromosome 9"/>
</dbReference>
<dbReference type="PROSITE" id="PS50157">
    <property type="entry name" value="ZINC_FINGER_C2H2_2"/>
    <property type="match status" value="5"/>
</dbReference>
<evidence type="ECO:0000256" key="4">
    <source>
        <dbReference type="ARBA" id="ARBA00022723"/>
    </source>
</evidence>
<dbReference type="GO" id="GO:0003700">
    <property type="term" value="F:DNA-binding transcription factor activity"/>
    <property type="evidence" value="ECO:0000318"/>
    <property type="project" value="GO_Central"/>
</dbReference>
<keyword evidence="6 12" id="KW-0863">Zinc-finger</keyword>
<comment type="subcellular location">
    <subcellularLocation>
        <location evidence="2">Nucleus</location>
    </subcellularLocation>
</comment>
<dbReference type="GO" id="GO:0000978">
    <property type="term" value="F:RNA polymerase II cis-regulatory region sequence-specific DNA binding"/>
    <property type="evidence" value="ECO:0000318"/>
    <property type="project" value="GO_Central"/>
</dbReference>
<evidence type="ECO:0000256" key="11">
    <source>
        <dbReference type="ARBA" id="ARBA00023242"/>
    </source>
</evidence>
<sequence length="440" mass="49382">ILNLTLEIIYLLTGEGYVIPKKKSPTVGLGALHAPGSVIQKENDKKILELISNIIQLLTGEVAIRCEDVSIYFSLEEWEYIKGNQTLYREGIKEEEPQQLRPLDGEYEDMREIPADLGGTLCYNNEPSKIGAEGADFFADGNLTNPEMSPAEQPPPANGIKEEAASWEGGNQSDCSINPLTEQIQGTDTATPIMGCSLNNGSAAKYILDGIKEEAASWEGKNQSDCNLVCSVLKIQGNEYDENAYTPSYESQVPLHRKYDPCHKPFLQNRDVDRRERTQSGEKHFPCCRYLHKCHASKKLFPCSDCGKCFKKPSELTVHQRTHTGEKPFSCSQCEKSFIKRWDLKRHYRTHTGEKPFPCAECGKCFATSSDLRVHRRTHTGEKPFSCSDCGKCFINQSHLNNHQRTHTGEKPFCCSECGKCFTRNSNLKIHFQSHTGGKA</sequence>
<dbReference type="Xenbase" id="XB-GENE-29089983">
    <property type="gene designation" value="LOC105948311"/>
</dbReference>
<keyword evidence="8" id="KW-0805">Transcription regulation</keyword>
<feature type="domain" description="C2H2-type" evidence="14">
    <location>
        <begin position="385"/>
        <end position="412"/>
    </location>
</feature>
<dbReference type="InterPro" id="IPR036236">
    <property type="entry name" value="Znf_C2H2_sf"/>
</dbReference>